<dbReference type="Proteomes" id="UP000596661">
    <property type="component" value="Chromosome 6"/>
</dbReference>
<dbReference type="EMBL" id="UZAU01000556">
    <property type="status" value="NOT_ANNOTATED_CDS"/>
    <property type="molecule type" value="Genomic_DNA"/>
</dbReference>
<protein>
    <submittedName>
        <fullName evidence="1">Uncharacterized protein</fullName>
    </submittedName>
</protein>
<accession>A0A803R332</accession>
<dbReference type="Gene3D" id="2.80.10.50">
    <property type="match status" value="1"/>
</dbReference>
<dbReference type="Gramene" id="novel_model_4500_5bd9a17a">
    <property type="protein sequence ID" value="cds.novel_model_4500_5bd9a17a"/>
    <property type="gene ID" value="novel_gene_2353_5bd9a17a"/>
</dbReference>
<sequence length="138" mass="15712">MPNRPVAFKRESDGKFITAVEIDDRVFLKFTDSLISDPNVQHQVYPLPRTGNNDHDHTNNNVLCMIQSVGKNKLWKYDPVTNFIIGVQNSDPQEESDYVFEMIDGTFKCATTGNFLVTDRNDYVVSPAQPLNFIEVVI</sequence>
<proteinExistence type="predicted"/>
<keyword evidence="2" id="KW-1185">Reference proteome</keyword>
<dbReference type="SUPFAM" id="SSF50382">
    <property type="entry name" value="Agglutinin"/>
    <property type="match status" value="1"/>
</dbReference>
<dbReference type="AlphaFoldDB" id="A0A803R332"/>
<dbReference type="EnsemblPlants" id="novel_model_4500_5bd9a17a">
    <property type="protein sequence ID" value="cds.novel_model_4500_5bd9a17a"/>
    <property type="gene ID" value="novel_gene_2353_5bd9a17a"/>
</dbReference>
<reference evidence="1" key="1">
    <citation type="submission" date="2018-11" db="EMBL/GenBank/DDBJ databases">
        <authorList>
            <person name="Grassa J C."/>
        </authorList>
    </citation>
    <scope>NUCLEOTIDE SEQUENCE [LARGE SCALE GENOMIC DNA]</scope>
</reference>
<name>A0A803R332_CANSA</name>
<reference evidence="1" key="2">
    <citation type="submission" date="2021-03" db="UniProtKB">
        <authorList>
            <consortium name="EnsemblPlants"/>
        </authorList>
    </citation>
    <scope>IDENTIFICATION</scope>
</reference>
<evidence type="ECO:0000313" key="2">
    <source>
        <dbReference type="Proteomes" id="UP000596661"/>
    </source>
</evidence>
<evidence type="ECO:0000313" key="1">
    <source>
        <dbReference type="EnsemblPlants" id="cds.novel_model_4500_5bd9a17a"/>
    </source>
</evidence>
<organism evidence="1 2">
    <name type="scientific">Cannabis sativa</name>
    <name type="common">Hemp</name>
    <name type="synonym">Marijuana</name>
    <dbReference type="NCBI Taxonomy" id="3483"/>
    <lineage>
        <taxon>Eukaryota</taxon>
        <taxon>Viridiplantae</taxon>
        <taxon>Streptophyta</taxon>
        <taxon>Embryophyta</taxon>
        <taxon>Tracheophyta</taxon>
        <taxon>Spermatophyta</taxon>
        <taxon>Magnoliopsida</taxon>
        <taxon>eudicotyledons</taxon>
        <taxon>Gunneridae</taxon>
        <taxon>Pentapetalae</taxon>
        <taxon>rosids</taxon>
        <taxon>fabids</taxon>
        <taxon>Rosales</taxon>
        <taxon>Cannabaceae</taxon>
        <taxon>Cannabis</taxon>
    </lineage>
</organism>
<dbReference type="InterPro" id="IPR036242">
    <property type="entry name" value="Agglutinin_dom_sf"/>
</dbReference>